<organism evidence="2 3">
    <name type="scientific">Aspergillus nanangensis</name>
    <dbReference type="NCBI Taxonomy" id="2582783"/>
    <lineage>
        <taxon>Eukaryota</taxon>
        <taxon>Fungi</taxon>
        <taxon>Dikarya</taxon>
        <taxon>Ascomycota</taxon>
        <taxon>Pezizomycotina</taxon>
        <taxon>Eurotiomycetes</taxon>
        <taxon>Eurotiomycetidae</taxon>
        <taxon>Eurotiales</taxon>
        <taxon>Aspergillaceae</taxon>
        <taxon>Aspergillus</taxon>
        <taxon>Aspergillus subgen. Circumdati</taxon>
    </lineage>
</organism>
<accession>A0AAD4GXM1</accession>
<comment type="caution">
    <text evidence="2">The sequence shown here is derived from an EMBL/GenBank/DDBJ whole genome shotgun (WGS) entry which is preliminary data.</text>
</comment>
<feature type="compositionally biased region" description="Low complexity" evidence="1">
    <location>
        <begin position="11"/>
        <end position="28"/>
    </location>
</feature>
<dbReference type="EMBL" id="VCAU01000017">
    <property type="protein sequence ID" value="KAF9891718.1"/>
    <property type="molecule type" value="Genomic_DNA"/>
</dbReference>
<dbReference type="AlphaFoldDB" id="A0AAD4GXM1"/>
<reference evidence="2" key="2">
    <citation type="submission" date="2020-02" db="EMBL/GenBank/DDBJ databases">
        <authorList>
            <person name="Gilchrist C.L.M."/>
            <person name="Chooi Y.-H."/>
        </authorList>
    </citation>
    <scope>NUCLEOTIDE SEQUENCE</scope>
    <source>
        <strain evidence="2">MST-FP2251</strain>
    </source>
</reference>
<keyword evidence="3" id="KW-1185">Reference proteome</keyword>
<reference evidence="2" key="1">
    <citation type="journal article" date="2019" name="Beilstein J. Org. Chem.">
        <title>Nanangenines: drimane sesquiterpenoids as the dominant metabolite cohort of a novel Australian fungus, Aspergillus nanangensis.</title>
        <authorList>
            <person name="Lacey H.J."/>
            <person name="Gilchrist C.L.M."/>
            <person name="Crombie A."/>
            <person name="Kalaitzis J.A."/>
            <person name="Vuong D."/>
            <person name="Rutledge P.J."/>
            <person name="Turner P."/>
            <person name="Pitt J.I."/>
            <person name="Lacey E."/>
            <person name="Chooi Y.H."/>
            <person name="Piggott A.M."/>
        </authorList>
    </citation>
    <scope>NUCLEOTIDE SEQUENCE</scope>
    <source>
        <strain evidence="2">MST-FP2251</strain>
    </source>
</reference>
<gene>
    <name evidence="2" type="ORF">FE257_003730</name>
</gene>
<sequence>METMRNLFFKSPSPSSPENLTPPSSSSSPPHPHQDTTTPTTTSPSTPTTPTNPTRTPHLKVPDLLSDSEISVLDLGPTMDNNDGMMSGARNAMDNRSADRPIPEVRISPPESEASTVKPSKSGRSGEGEQQEEEKKHAAAGEDTPRLSKGVAVGGKRARGGVAKAFRTISSPLMGPLKGGSAASDNRPGVHRARTSFWRGKD</sequence>
<feature type="compositionally biased region" description="Low complexity" evidence="1">
    <location>
        <begin position="35"/>
        <end position="56"/>
    </location>
</feature>
<protein>
    <submittedName>
        <fullName evidence="2">Uncharacterized protein</fullName>
    </submittedName>
</protein>
<feature type="compositionally biased region" description="Low complexity" evidence="1">
    <location>
        <begin position="149"/>
        <end position="165"/>
    </location>
</feature>
<evidence type="ECO:0000313" key="3">
    <source>
        <dbReference type="Proteomes" id="UP001194746"/>
    </source>
</evidence>
<feature type="compositionally biased region" description="Basic and acidic residues" evidence="1">
    <location>
        <begin position="133"/>
        <end position="146"/>
    </location>
</feature>
<feature type="region of interest" description="Disordered" evidence="1">
    <location>
        <begin position="1"/>
        <end position="202"/>
    </location>
</feature>
<name>A0AAD4GXM1_ASPNN</name>
<evidence type="ECO:0000256" key="1">
    <source>
        <dbReference type="SAM" id="MobiDB-lite"/>
    </source>
</evidence>
<proteinExistence type="predicted"/>
<evidence type="ECO:0000313" key="2">
    <source>
        <dbReference type="EMBL" id="KAF9891718.1"/>
    </source>
</evidence>
<dbReference type="Proteomes" id="UP001194746">
    <property type="component" value="Unassembled WGS sequence"/>
</dbReference>